<feature type="domain" description="Thiamine pyrophosphate enzyme N-terminal TPP-binding" evidence="7">
    <location>
        <begin position="13"/>
        <end position="134"/>
    </location>
</feature>
<keyword evidence="5" id="KW-0464">Manganese</keyword>
<dbReference type="InterPro" id="IPR004433">
    <property type="entry name" value="MenaQ_synth_MenD"/>
</dbReference>
<organism evidence="9">
    <name type="scientific">Cyanidioschyzon merolae</name>
    <name type="common">Red alga</name>
    <dbReference type="NCBI Taxonomy" id="45157"/>
    <lineage>
        <taxon>Eukaryota</taxon>
        <taxon>Rhodophyta</taxon>
        <taxon>Bangiophyceae</taxon>
        <taxon>Cyanidiales</taxon>
        <taxon>Cyanidiaceae</taxon>
        <taxon>Cyanidioschyzon</taxon>
    </lineage>
</organism>
<evidence type="ECO:0000256" key="4">
    <source>
        <dbReference type="ARBA" id="ARBA00023052"/>
    </source>
</evidence>
<protein>
    <submittedName>
        <fullName evidence="9">2-succinyl-6-hydroxy-2, 4-cyclohexadiene-1-carboxylate synthase</fullName>
    </submittedName>
</protein>
<evidence type="ECO:0000256" key="5">
    <source>
        <dbReference type="ARBA" id="ARBA00023211"/>
    </source>
</evidence>
<dbReference type="InterPro" id="IPR011766">
    <property type="entry name" value="TPP_enzyme_TPP-bd"/>
</dbReference>
<proteinExistence type="inferred from homology"/>
<dbReference type="Pfam" id="PF02775">
    <property type="entry name" value="TPP_enzyme_C"/>
    <property type="match status" value="1"/>
</dbReference>
<keyword evidence="4" id="KW-0786">Thiamine pyrophosphate</keyword>
<dbReference type="NCBIfam" id="TIGR00173">
    <property type="entry name" value="menD"/>
    <property type="match status" value="1"/>
</dbReference>
<evidence type="ECO:0000256" key="3">
    <source>
        <dbReference type="ARBA" id="ARBA00022842"/>
    </source>
</evidence>
<sequence length="561" mass="64011">MLLFCSFSLIDWSELIIKLLAHYGFQYKFIAPGARSSLLARAALLHGNCVVHFDERSLAFAALGVGKASQIQTSKTNASKTKAILIVTSGTAVGNLWPAVMEASLSQTSLILLTADRPYELRDTSANQTLDQVKLFNGYVRWQFDVPPPHHELDADWLASTLAYAAFKASDGPVHLNLMFREPFASYPIPMPKKLVEYVPASTATGFEWSLDWQQKGLFIVAQAMDDESFHLLLQLAQQWSWPILVEVFCHARYQYKHSCVIAYHETICHKTMPFPDANIIIQFGERLISNHLITIMKKVNQYVVVSSSTVRVDPLKAVTTRICVTNVQSLLKFWFKTLRPTTKPQWLSWWQHLNFCVGYKLRQYFAQEIKLSEPGVLRMCFQYAKPLIFVGNSMPIRDANHFVECHHLHDPVHVFANRGVSGIDGNLATSMGVSYALQEPLMCILGDLAFLHDLTSLHLLRQLTKHIWVIVINNQGGGIFELIPNVFNHYFHHHDHFEHVAKQFDFHYYAVNNWYELALHLQNTKGANLIEIQTNQLENATLHKKLTQYTNLFSVSFHSD</sequence>
<dbReference type="InterPro" id="IPR029061">
    <property type="entry name" value="THDP-binding"/>
</dbReference>
<dbReference type="GO" id="GO:0046872">
    <property type="term" value="F:metal ion binding"/>
    <property type="evidence" value="ECO:0007669"/>
    <property type="project" value="UniProtKB-KW"/>
</dbReference>
<geneLocation type="chloroplast" evidence="9"/>
<dbReference type="OMA" id="YDSNALW"/>
<dbReference type="InterPro" id="IPR032264">
    <property type="entry name" value="MenD_middle"/>
</dbReference>
<dbReference type="InterPro" id="IPR012001">
    <property type="entry name" value="Thiamin_PyroP_enz_TPP-bd_dom"/>
</dbReference>
<dbReference type="GO" id="GO:0070204">
    <property type="term" value="F:2-succinyl-5-enolpyruvyl-6-hydroxy-3-cyclohexene-1-carboxylic-acid synthase activity"/>
    <property type="evidence" value="ECO:0007669"/>
    <property type="project" value="InterPro"/>
</dbReference>
<keyword evidence="9" id="KW-0150">Chloroplast</keyword>
<keyword evidence="1" id="KW-0808">Transferase</keyword>
<reference evidence="9" key="1">
    <citation type="submission" date="2018-11" db="EMBL/GenBank/DDBJ databases">
        <title>Complete Plastid Genome of Cyanidioschyzon merolae Isolate 5508.</title>
        <authorList>
            <person name="Bi G."/>
        </authorList>
    </citation>
    <scope>NUCLEOTIDE SEQUENCE</scope>
    <source>
        <strain evidence="9">5508</strain>
    </source>
</reference>
<dbReference type="HAMAP" id="MF_01659">
    <property type="entry name" value="MenD"/>
    <property type="match status" value="1"/>
</dbReference>
<dbReference type="CDD" id="cd07037">
    <property type="entry name" value="TPP_PYR_MenD"/>
    <property type="match status" value="1"/>
</dbReference>
<evidence type="ECO:0000313" key="9">
    <source>
        <dbReference type="EMBL" id="QFV16984.1"/>
    </source>
</evidence>
<dbReference type="SUPFAM" id="SSF52518">
    <property type="entry name" value="Thiamin diphosphate-binding fold (THDP-binding)"/>
    <property type="match status" value="2"/>
</dbReference>
<evidence type="ECO:0000259" key="7">
    <source>
        <dbReference type="Pfam" id="PF02776"/>
    </source>
</evidence>
<dbReference type="Pfam" id="PF16582">
    <property type="entry name" value="TPP_enzyme_M_2"/>
    <property type="match status" value="1"/>
</dbReference>
<evidence type="ECO:0000256" key="2">
    <source>
        <dbReference type="ARBA" id="ARBA00022723"/>
    </source>
</evidence>
<dbReference type="PIRSF" id="PIRSF004983">
    <property type="entry name" value="MenD"/>
    <property type="match status" value="1"/>
</dbReference>
<dbReference type="CDD" id="cd02009">
    <property type="entry name" value="TPP_SHCHC_synthase"/>
    <property type="match status" value="1"/>
</dbReference>
<dbReference type="Gene3D" id="3.40.50.1220">
    <property type="entry name" value="TPP-binding domain"/>
    <property type="match status" value="1"/>
</dbReference>
<dbReference type="Gene3D" id="3.40.50.970">
    <property type="match status" value="2"/>
</dbReference>
<dbReference type="PANTHER" id="PTHR42916">
    <property type="entry name" value="2-SUCCINYL-5-ENOLPYRUVYL-6-HYDROXY-3-CYCLOHEXENE-1-CARBOXYLATE SYNTHASE"/>
    <property type="match status" value="1"/>
</dbReference>
<keyword evidence="2" id="KW-0479">Metal-binding</keyword>
<dbReference type="AlphaFoldDB" id="A0A5P9RTC7"/>
<evidence type="ECO:0000259" key="6">
    <source>
        <dbReference type="Pfam" id="PF02775"/>
    </source>
</evidence>
<feature type="domain" description="Thiamine pyrophosphate enzyme TPP-binding" evidence="6">
    <location>
        <begin position="408"/>
        <end position="513"/>
    </location>
</feature>
<gene>
    <name evidence="9" type="primary">menD</name>
</gene>
<dbReference type="PANTHER" id="PTHR42916:SF1">
    <property type="entry name" value="PROTEIN PHYLLO, CHLOROPLASTIC"/>
    <property type="match status" value="1"/>
</dbReference>
<accession>A0A5P9RTC7</accession>
<name>A0A5P9RTC7_CYAME</name>
<dbReference type="GO" id="GO:0009234">
    <property type="term" value="P:menaquinone biosynthetic process"/>
    <property type="evidence" value="ECO:0007669"/>
    <property type="project" value="InterPro"/>
</dbReference>
<dbReference type="EMBL" id="MK231134">
    <property type="protein sequence ID" value="QFV16984.1"/>
    <property type="molecule type" value="Genomic_DNA"/>
</dbReference>
<evidence type="ECO:0000256" key="1">
    <source>
        <dbReference type="ARBA" id="ARBA00022679"/>
    </source>
</evidence>
<dbReference type="Pfam" id="PF02776">
    <property type="entry name" value="TPP_enzyme_N"/>
    <property type="match status" value="1"/>
</dbReference>
<evidence type="ECO:0000259" key="8">
    <source>
        <dbReference type="Pfam" id="PF16582"/>
    </source>
</evidence>
<dbReference type="GO" id="GO:0030976">
    <property type="term" value="F:thiamine pyrophosphate binding"/>
    <property type="evidence" value="ECO:0007669"/>
    <property type="project" value="InterPro"/>
</dbReference>
<keyword evidence="9" id="KW-0934">Plastid</keyword>
<keyword evidence="3" id="KW-0460">Magnesium</keyword>
<feature type="domain" description="Menaquinone biosynthesis protein MenD middle" evidence="8">
    <location>
        <begin position="209"/>
        <end position="355"/>
    </location>
</feature>